<keyword evidence="3" id="KW-0805">Transcription regulation</keyword>
<evidence type="ECO:0000256" key="6">
    <source>
        <dbReference type="PROSITE-ProRule" id="PRU00169"/>
    </source>
</evidence>
<evidence type="ECO:0000256" key="4">
    <source>
        <dbReference type="ARBA" id="ARBA00023125"/>
    </source>
</evidence>
<keyword evidence="4 7" id="KW-0238">DNA-binding</keyword>
<dbReference type="CDD" id="cd00383">
    <property type="entry name" value="trans_reg_C"/>
    <property type="match status" value="1"/>
</dbReference>
<dbReference type="EMBL" id="JAFCLK010000035">
    <property type="protein sequence ID" value="MBR1140032.1"/>
    <property type="molecule type" value="Genomic_DNA"/>
</dbReference>
<dbReference type="Pfam" id="PF00486">
    <property type="entry name" value="Trans_reg_C"/>
    <property type="match status" value="1"/>
</dbReference>
<proteinExistence type="predicted"/>
<dbReference type="Pfam" id="PF00072">
    <property type="entry name" value="Response_reg"/>
    <property type="match status" value="1"/>
</dbReference>
<evidence type="ECO:0000256" key="7">
    <source>
        <dbReference type="PROSITE-ProRule" id="PRU01091"/>
    </source>
</evidence>
<evidence type="ECO:0000256" key="1">
    <source>
        <dbReference type="ARBA" id="ARBA00022553"/>
    </source>
</evidence>
<feature type="modified residue" description="4-aspartylphosphate" evidence="6">
    <location>
        <position position="69"/>
    </location>
</feature>
<evidence type="ECO:0000313" key="11">
    <source>
        <dbReference type="Proteomes" id="UP001314635"/>
    </source>
</evidence>
<keyword evidence="1 6" id="KW-0597">Phosphoprotein</keyword>
<dbReference type="PROSITE" id="PS51755">
    <property type="entry name" value="OMPR_PHOB"/>
    <property type="match status" value="1"/>
</dbReference>
<dbReference type="PANTHER" id="PTHR48111">
    <property type="entry name" value="REGULATOR OF RPOS"/>
    <property type="match status" value="1"/>
</dbReference>
<gene>
    <name evidence="10" type="ORF">JQ619_30170</name>
</gene>
<feature type="DNA-binding region" description="OmpR/PhoB-type" evidence="7">
    <location>
        <begin position="147"/>
        <end position="247"/>
    </location>
</feature>
<dbReference type="SMART" id="SM00862">
    <property type="entry name" value="Trans_reg_C"/>
    <property type="match status" value="1"/>
</dbReference>
<evidence type="ECO:0000256" key="2">
    <source>
        <dbReference type="ARBA" id="ARBA00023012"/>
    </source>
</evidence>
<evidence type="ECO:0000259" key="8">
    <source>
        <dbReference type="PROSITE" id="PS50110"/>
    </source>
</evidence>
<reference evidence="11" key="1">
    <citation type="journal article" date="2021" name="ISME J.">
        <title>Evolutionary origin and ecological implication of a unique nif island in free-living Bradyrhizobium lineages.</title>
        <authorList>
            <person name="Tao J."/>
        </authorList>
    </citation>
    <scope>NUCLEOTIDE SEQUENCE [LARGE SCALE GENOMIC DNA]</scope>
    <source>
        <strain evidence="11">SZCCT0094</strain>
    </source>
</reference>
<protein>
    <submittedName>
        <fullName evidence="10">Response regulator</fullName>
    </submittedName>
</protein>
<dbReference type="Gene3D" id="3.40.50.2300">
    <property type="match status" value="1"/>
</dbReference>
<dbReference type="InterPro" id="IPR001867">
    <property type="entry name" value="OmpR/PhoB-type_DNA-bd"/>
</dbReference>
<evidence type="ECO:0000259" key="9">
    <source>
        <dbReference type="PROSITE" id="PS51755"/>
    </source>
</evidence>
<evidence type="ECO:0000313" key="10">
    <source>
        <dbReference type="EMBL" id="MBR1140032.1"/>
    </source>
</evidence>
<dbReference type="PROSITE" id="PS50110">
    <property type="entry name" value="RESPONSE_REGULATORY"/>
    <property type="match status" value="1"/>
</dbReference>
<dbReference type="Gene3D" id="6.10.250.690">
    <property type="match status" value="1"/>
</dbReference>
<accession>A0ABS5GFA5</accession>
<dbReference type="Gene3D" id="1.10.10.10">
    <property type="entry name" value="Winged helix-like DNA-binding domain superfamily/Winged helix DNA-binding domain"/>
    <property type="match status" value="1"/>
</dbReference>
<evidence type="ECO:0000256" key="3">
    <source>
        <dbReference type="ARBA" id="ARBA00023015"/>
    </source>
</evidence>
<dbReference type="InterPro" id="IPR036388">
    <property type="entry name" value="WH-like_DNA-bd_sf"/>
</dbReference>
<keyword evidence="5" id="KW-0804">Transcription</keyword>
<dbReference type="InterPro" id="IPR001789">
    <property type="entry name" value="Sig_transdc_resp-reg_receiver"/>
</dbReference>
<dbReference type="RefSeq" id="WP_012046071.1">
    <property type="nucleotide sequence ID" value="NZ_JABFDP010000032.1"/>
</dbReference>
<dbReference type="InterPro" id="IPR011006">
    <property type="entry name" value="CheY-like_superfamily"/>
</dbReference>
<name>A0ABS5GFA5_9BRAD</name>
<keyword evidence="11" id="KW-1185">Reference proteome</keyword>
<organism evidence="10 11">
    <name type="scientific">Bradyrhizobium denitrificans</name>
    <dbReference type="NCBI Taxonomy" id="2734912"/>
    <lineage>
        <taxon>Bacteria</taxon>
        <taxon>Pseudomonadati</taxon>
        <taxon>Pseudomonadota</taxon>
        <taxon>Alphaproteobacteria</taxon>
        <taxon>Hyphomicrobiales</taxon>
        <taxon>Nitrobacteraceae</taxon>
        <taxon>Bradyrhizobium</taxon>
    </lineage>
</organism>
<dbReference type="SUPFAM" id="SSF46894">
    <property type="entry name" value="C-terminal effector domain of the bipartite response regulators"/>
    <property type="match status" value="1"/>
</dbReference>
<dbReference type="SMART" id="SM00448">
    <property type="entry name" value="REC"/>
    <property type="match status" value="1"/>
</dbReference>
<evidence type="ECO:0000256" key="5">
    <source>
        <dbReference type="ARBA" id="ARBA00023163"/>
    </source>
</evidence>
<keyword evidence="2" id="KW-0902">Two-component regulatory system</keyword>
<comment type="caution">
    <text evidence="10">The sequence shown here is derived from an EMBL/GenBank/DDBJ whole genome shotgun (WGS) entry which is preliminary data.</text>
</comment>
<dbReference type="InterPro" id="IPR016032">
    <property type="entry name" value="Sig_transdc_resp-reg_C-effctor"/>
</dbReference>
<dbReference type="SUPFAM" id="SSF52172">
    <property type="entry name" value="CheY-like"/>
    <property type="match status" value="1"/>
</dbReference>
<dbReference type="PANTHER" id="PTHR48111:SF4">
    <property type="entry name" value="DNA-BINDING DUAL TRANSCRIPTIONAL REGULATOR OMPR"/>
    <property type="match status" value="1"/>
</dbReference>
<feature type="domain" description="Response regulatory" evidence="8">
    <location>
        <begin position="20"/>
        <end position="133"/>
    </location>
</feature>
<dbReference type="Proteomes" id="UP001314635">
    <property type="component" value="Unassembled WGS sequence"/>
</dbReference>
<sequence length="255" mass="28313">MMSSHNTAVAADANIPAAARILCVEDDREIAALLTELLQEHGFAPRFVASAAAMNDVLQREQVDLIMLDLMLPDEDGMSICRRLRQVSTVPIIMVTAKGEDIDRILGLELGADDYVVKPFNPRELVARIRALLRRSQLHPAVIAARQAPMTFDGWRIEPATRTLFDPDRVKITLTSAEFDILLAFCRNAGRVLSREQLIELAHGGQAGPVERSIDVHISRIRQKIEPGAKSWSLIKTVRLGGYVFTPRVETIDEA</sequence>
<feature type="domain" description="OmpR/PhoB-type" evidence="9">
    <location>
        <begin position="147"/>
        <end position="247"/>
    </location>
</feature>
<dbReference type="InterPro" id="IPR039420">
    <property type="entry name" value="WalR-like"/>
</dbReference>